<comment type="caution">
    <text evidence="4">The sequence shown here is derived from an EMBL/GenBank/DDBJ whole genome shotgun (WGS) entry which is preliminary data.</text>
</comment>
<evidence type="ECO:0000313" key="5">
    <source>
        <dbReference type="Proteomes" id="UP000450676"/>
    </source>
</evidence>
<keyword evidence="1" id="KW-0175">Coiled coil</keyword>
<evidence type="ECO:0000313" key="4">
    <source>
        <dbReference type="EMBL" id="MYN07888.1"/>
    </source>
</evidence>
<dbReference type="EMBL" id="WWCU01000010">
    <property type="protein sequence ID" value="MYN07888.1"/>
    <property type="molecule type" value="Genomic_DNA"/>
</dbReference>
<accession>A0A7X4KM95</accession>
<sequence>MLQDLDARGGAQAGQSSVPQMRAITTGQPPRAMMAAGAGLAVVLLGLSGWLGWRFMHRPEGAPATAALAPGASGATAASAAAAPNTAAASAGNAAATTAAGSAPAVAPHGSAPLLAVARPMPVSPDAVSPDAGDTAASFSRRPPRSNADEHSAAELAAELKAAKKKARQAKIEAERLAAADAAAAKASAKAASAAAPAAGPAGAQAGARAAKAEPKAKAVRTAEVGAQPGTGGVTMTSQQQGENAYRRGLAALQEGRVPDALANMEQAVFLYPRHDTARQTLVGLLIENKRLDEAMRHLQFGLGLDLKQPQMAMILARLQIEKGGPAIETLQRTLPYAGANGDYIAFLAGALQRAQRNREAAEQYQAALRLQPQNGVWWMGLGISLMADKRNAEAQEAFTRAKNSGNLSQELHSFVDRKLQQLGR</sequence>
<protein>
    <submittedName>
        <fullName evidence="4">Tetratricopeptide repeat protein</fullName>
    </submittedName>
</protein>
<dbReference type="Gene3D" id="1.25.40.10">
    <property type="entry name" value="Tetratricopeptide repeat domain"/>
    <property type="match status" value="2"/>
</dbReference>
<keyword evidence="5" id="KW-1185">Reference proteome</keyword>
<evidence type="ECO:0000256" key="3">
    <source>
        <dbReference type="SAM" id="Phobius"/>
    </source>
</evidence>
<dbReference type="Proteomes" id="UP000450676">
    <property type="component" value="Unassembled WGS sequence"/>
</dbReference>
<keyword evidence="3" id="KW-1133">Transmembrane helix</keyword>
<reference evidence="4 5" key="1">
    <citation type="submission" date="2019-12" db="EMBL/GenBank/DDBJ databases">
        <title>Novel species isolated from a subtropical stream in China.</title>
        <authorList>
            <person name="Lu H."/>
        </authorList>
    </citation>
    <scope>NUCLEOTIDE SEQUENCE [LARGE SCALE GENOMIC DNA]</scope>
    <source>
        <strain evidence="4 5">FT127W</strain>
    </source>
</reference>
<dbReference type="SUPFAM" id="SSF48452">
    <property type="entry name" value="TPR-like"/>
    <property type="match status" value="1"/>
</dbReference>
<name>A0A7X4KM95_9BURK</name>
<organism evidence="4 5">
    <name type="scientific">Pseudoduganella aquatica</name>
    <dbReference type="NCBI Taxonomy" id="2660641"/>
    <lineage>
        <taxon>Bacteria</taxon>
        <taxon>Pseudomonadati</taxon>
        <taxon>Pseudomonadota</taxon>
        <taxon>Betaproteobacteria</taxon>
        <taxon>Burkholderiales</taxon>
        <taxon>Oxalobacteraceae</taxon>
        <taxon>Telluria group</taxon>
        <taxon>Pseudoduganella</taxon>
    </lineage>
</organism>
<feature type="coiled-coil region" evidence="1">
    <location>
        <begin position="153"/>
        <end position="180"/>
    </location>
</feature>
<evidence type="ECO:0000256" key="2">
    <source>
        <dbReference type="SAM" id="MobiDB-lite"/>
    </source>
</evidence>
<dbReference type="Pfam" id="PF13432">
    <property type="entry name" value="TPR_16"/>
    <property type="match status" value="1"/>
</dbReference>
<feature type="transmembrane region" description="Helical" evidence="3">
    <location>
        <begin position="32"/>
        <end position="53"/>
    </location>
</feature>
<feature type="region of interest" description="Disordered" evidence="2">
    <location>
        <begin position="124"/>
        <end position="152"/>
    </location>
</feature>
<proteinExistence type="predicted"/>
<dbReference type="RefSeq" id="WP_161072231.1">
    <property type="nucleotide sequence ID" value="NZ_CP086370.1"/>
</dbReference>
<dbReference type="InterPro" id="IPR011990">
    <property type="entry name" value="TPR-like_helical_dom_sf"/>
</dbReference>
<evidence type="ECO:0000256" key="1">
    <source>
        <dbReference type="SAM" id="Coils"/>
    </source>
</evidence>
<dbReference type="AlphaFoldDB" id="A0A7X4KM95"/>
<gene>
    <name evidence="4" type="ORF">GTP77_11135</name>
</gene>
<dbReference type="Pfam" id="PF14559">
    <property type="entry name" value="TPR_19"/>
    <property type="match status" value="1"/>
</dbReference>
<keyword evidence="3" id="KW-0812">Transmembrane</keyword>
<keyword evidence="3" id="KW-0472">Membrane</keyword>